<comment type="subcellular location">
    <subcellularLocation>
        <location evidence="1">Membrane</location>
        <topology evidence="1">Multi-pass membrane protein</topology>
    </subcellularLocation>
</comment>
<evidence type="ECO:0000256" key="4">
    <source>
        <dbReference type="ARBA" id="ARBA00023136"/>
    </source>
</evidence>
<evidence type="ECO:0000256" key="2">
    <source>
        <dbReference type="ARBA" id="ARBA00022692"/>
    </source>
</evidence>
<dbReference type="GO" id="GO:0030416">
    <property type="term" value="P:methylamine metabolic process"/>
    <property type="evidence" value="ECO:0007669"/>
    <property type="project" value="InterPro"/>
</dbReference>
<dbReference type="OrthoDB" id="5422529at2"/>
<accession>A0A516Q187</accession>
<keyword evidence="3 5" id="KW-1133">Transmembrane helix</keyword>
<gene>
    <name evidence="7" type="ORF">FOE78_14515</name>
</gene>
<dbReference type="InterPro" id="IPR029058">
    <property type="entry name" value="AB_hydrolase_fold"/>
</dbReference>
<name>A0A516Q187_9ACTN</name>
<feature type="transmembrane region" description="Helical" evidence="5">
    <location>
        <begin position="134"/>
        <end position="156"/>
    </location>
</feature>
<organism evidence="7 8">
    <name type="scientific">Microlunatus elymi</name>
    <dbReference type="NCBI Taxonomy" id="2596828"/>
    <lineage>
        <taxon>Bacteria</taxon>
        <taxon>Bacillati</taxon>
        <taxon>Actinomycetota</taxon>
        <taxon>Actinomycetes</taxon>
        <taxon>Propionibacteriales</taxon>
        <taxon>Propionibacteriaceae</taxon>
        <taxon>Microlunatus</taxon>
    </lineage>
</organism>
<evidence type="ECO:0000259" key="6">
    <source>
        <dbReference type="Pfam" id="PF07291"/>
    </source>
</evidence>
<dbReference type="InterPro" id="IPR009908">
    <property type="entry name" value="Methylamine_util_MauE"/>
</dbReference>
<feature type="transmembrane region" description="Helical" evidence="5">
    <location>
        <begin position="21"/>
        <end position="46"/>
    </location>
</feature>
<reference evidence="7 8" key="1">
    <citation type="submission" date="2019-07" db="EMBL/GenBank/DDBJ databases">
        <title>Microlunatus dokdonensis sp. nov. isolated from the rhizospheric soil of the wild plant Elymus tsukushiensis.</title>
        <authorList>
            <person name="Ghim S.-Y."/>
            <person name="Hwang Y.-J."/>
            <person name="Son J.-S."/>
            <person name="Shin J.-H."/>
        </authorList>
    </citation>
    <scope>NUCLEOTIDE SEQUENCE [LARGE SCALE GENOMIC DNA]</scope>
    <source>
        <strain evidence="7 8">KUDC0627</strain>
    </source>
</reference>
<dbReference type="Proteomes" id="UP000319263">
    <property type="component" value="Chromosome"/>
</dbReference>
<dbReference type="UniPathway" id="UPA00895"/>
<evidence type="ECO:0000313" key="8">
    <source>
        <dbReference type="Proteomes" id="UP000319263"/>
    </source>
</evidence>
<dbReference type="RefSeq" id="WP_143986932.1">
    <property type="nucleotide sequence ID" value="NZ_CP041692.1"/>
</dbReference>
<sequence length="178" mass="18932">MSESASQSAPEPRRRAVNWAVVLPWARTVVRVGLGVVWIVAGVLKIGDPAQSVAAVRAYELLPDTLAQIVGWALPYLEVLLGLVLISGLFTRWAAALSFLLQLAFVVGLIQAWARGLSIDCGCFSAGGQVAPGATSYLPDLIRDIIFLAGAAWLFLQPRTRLSLDAVTGGFDDDEGNA</sequence>
<feature type="transmembrane region" description="Helical" evidence="5">
    <location>
        <begin position="66"/>
        <end position="86"/>
    </location>
</feature>
<dbReference type="GO" id="GO:0016020">
    <property type="term" value="C:membrane"/>
    <property type="evidence" value="ECO:0007669"/>
    <property type="project" value="UniProtKB-SubCell"/>
</dbReference>
<proteinExistence type="predicted"/>
<keyword evidence="8" id="KW-1185">Reference proteome</keyword>
<dbReference type="Pfam" id="PF07291">
    <property type="entry name" value="MauE"/>
    <property type="match status" value="1"/>
</dbReference>
<feature type="transmembrane region" description="Helical" evidence="5">
    <location>
        <begin position="93"/>
        <end position="114"/>
    </location>
</feature>
<dbReference type="KEGG" id="mik:FOE78_14515"/>
<evidence type="ECO:0000313" key="7">
    <source>
        <dbReference type="EMBL" id="QDP96971.1"/>
    </source>
</evidence>
<feature type="domain" description="Methylamine utilisation protein MauE" evidence="6">
    <location>
        <begin position="25"/>
        <end position="156"/>
    </location>
</feature>
<evidence type="ECO:0000256" key="5">
    <source>
        <dbReference type="SAM" id="Phobius"/>
    </source>
</evidence>
<dbReference type="AlphaFoldDB" id="A0A516Q187"/>
<dbReference type="SUPFAM" id="SSF53474">
    <property type="entry name" value="alpha/beta-Hydrolases"/>
    <property type="match status" value="1"/>
</dbReference>
<evidence type="ECO:0000256" key="1">
    <source>
        <dbReference type="ARBA" id="ARBA00004141"/>
    </source>
</evidence>
<evidence type="ECO:0000256" key="3">
    <source>
        <dbReference type="ARBA" id="ARBA00022989"/>
    </source>
</evidence>
<protein>
    <submittedName>
        <fullName evidence="7">DoxX family membrane protein</fullName>
    </submittedName>
</protein>
<dbReference type="EMBL" id="CP041692">
    <property type="protein sequence ID" value="QDP96971.1"/>
    <property type="molecule type" value="Genomic_DNA"/>
</dbReference>
<keyword evidence="2 5" id="KW-0812">Transmembrane</keyword>
<keyword evidence="4 5" id="KW-0472">Membrane</keyword>